<evidence type="ECO:0000313" key="15">
    <source>
        <dbReference type="Proteomes" id="UP000193944"/>
    </source>
</evidence>
<keyword evidence="6 14" id="KW-0378">Hydrolase</keyword>
<dbReference type="GO" id="GO:2001070">
    <property type="term" value="F:starch binding"/>
    <property type="evidence" value="ECO:0007669"/>
    <property type="project" value="InterPro"/>
</dbReference>
<dbReference type="STRING" id="1754192.A0A1Y1WSV4"/>
<dbReference type="SMART" id="SM01066">
    <property type="entry name" value="CBM_25"/>
    <property type="match status" value="1"/>
</dbReference>
<organism evidence="14 15">
    <name type="scientific">Anaeromyces robustus</name>
    <dbReference type="NCBI Taxonomy" id="1754192"/>
    <lineage>
        <taxon>Eukaryota</taxon>
        <taxon>Fungi</taxon>
        <taxon>Fungi incertae sedis</taxon>
        <taxon>Chytridiomycota</taxon>
        <taxon>Chytridiomycota incertae sedis</taxon>
        <taxon>Neocallimastigomycetes</taxon>
        <taxon>Neocallimastigales</taxon>
        <taxon>Neocallimastigaceae</taxon>
        <taxon>Anaeromyces</taxon>
    </lineage>
</organism>
<evidence type="ECO:0000256" key="9">
    <source>
        <dbReference type="ARBA" id="ARBA00023295"/>
    </source>
</evidence>
<dbReference type="Proteomes" id="UP000193944">
    <property type="component" value="Unassembled WGS sequence"/>
</dbReference>
<dbReference type="SUPFAM" id="SSF51445">
    <property type="entry name" value="(Trans)glycosidases"/>
    <property type="match status" value="1"/>
</dbReference>
<dbReference type="EMBL" id="MCFG01000293">
    <property type="protein sequence ID" value="ORX76532.1"/>
    <property type="molecule type" value="Genomic_DNA"/>
</dbReference>
<reference evidence="14 15" key="2">
    <citation type="submission" date="2016-08" db="EMBL/GenBank/DDBJ databases">
        <title>Pervasive Adenine N6-methylation of Active Genes in Fungi.</title>
        <authorList>
            <consortium name="DOE Joint Genome Institute"/>
            <person name="Mondo S.J."/>
            <person name="Dannebaum R.O."/>
            <person name="Kuo R.C."/>
            <person name="Labutti K."/>
            <person name="Haridas S."/>
            <person name="Kuo A."/>
            <person name="Salamov A."/>
            <person name="Ahrendt S.R."/>
            <person name="Lipzen A."/>
            <person name="Sullivan W."/>
            <person name="Andreopoulos W.B."/>
            <person name="Clum A."/>
            <person name="Lindquist E."/>
            <person name="Daum C."/>
            <person name="Ramamoorthy G.K."/>
            <person name="Gryganskyi A."/>
            <person name="Culley D."/>
            <person name="Magnuson J.K."/>
            <person name="James T.Y."/>
            <person name="O'Malley M.A."/>
            <person name="Stajich J.E."/>
            <person name="Spatafora J.W."/>
            <person name="Visel A."/>
            <person name="Grigoriev I.V."/>
        </authorList>
    </citation>
    <scope>NUCLEOTIDE SEQUENCE [LARGE SCALE GENOMIC DNA]</scope>
    <source>
        <strain evidence="14 15">S4</strain>
    </source>
</reference>
<comment type="similarity">
    <text evidence="3 10">Belongs to the glycosyl hydrolase 13 family.</text>
</comment>
<keyword evidence="8" id="KW-0119">Carbohydrate metabolism</keyword>
<proteinExistence type="inferred from homology"/>
<dbReference type="OrthoDB" id="550577at2759"/>
<evidence type="ECO:0000259" key="11">
    <source>
        <dbReference type="SMART" id="SM00632"/>
    </source>
</evidence>
<evidence type="ECO:0000256" key="5">
    <source>
        <dbReference type="ARBA" id="ARBA00022723"/>
    </source>
</evidence>
<dbReference type="PRINTS" id="PR00110">
    <property type="entry name" value="ALPHAAMYLASE"/>
</dbReference>
<evidence type="ECO:0000256" key="7">
    <source>
        <dbReference type="ARBA" id="ARBA00022837"/>
    </source>
</evidence>
<sequence length="929" mass="105988">MKLFNKKRILSSLIFTLSTNQYFKTTKAEVVYHTDKIEDGTILHAFSWSFNTIKEKLLDIKNSGYTAVQTSAVQRCIIHDNGNKYFGNWQYAYQPISQEVGNYIVGSEEEFKSLCSTAKKYGIKIIADVVLNHMTPDINNCEGDWKDPKWYHGSISLKDFDDRYAVTQGNLVGLKDLKTQDPEYQERALKLLQKLLNDGASGFRYDAAKHIELPDDYNYGGNFWPFITKNNNAEFQYGELLQGTTSRDEDYAKYLKVTASNYGYQVRKSISNNNLDTGDIGDYQIRVNPSKLITWVESHDNYSNEGEESVGFSDEQIKFGWALIASRKSTTPLFFSRPLGGGGKHSQFPNKSFLGDEGDPLYKDETISSINFFRNAMVGENEFLRNPYTNGHKDVKILMIERGNKGIVIINLHEKEITLQSETHLAPGEYENQNIDSHHINDNNKNIFKVSNDGKIQGILKGRSVTILYKNDTSKPKISIEGYSMDKEISFKTNSITLNLMAFHVSKATYSINNGKEIEYVHGNSIKIGENSFYGDKIKINLKGIGEDKNEVIEKEYIFLKKDPNSVIKVYFQKSNSWGTNIHSYIYRRSGITLKQWPGEKMKHIKDNIYMVTFDDELEGALVIFNDNNNNQSPGVGENGFKIINDGLFDIDVYFEKPNEWNSNNINAYIYYKNEQGIVTEEKRWPGLSMLKMKEENSKKIYSISINSKYNKGMIIFNDGRHQSPGGGQDGFIIKANGLYNINGSVIKEIGQWPGTEMKKLNNNNNNNNIYYIEFDKEYNGAYIIFNNGNKQIPSPGKPGFIIYNDGLYNMNGFSEKYNDGEGEENDLPSSPSTNNNNIVTIYYYTPWSKVNIHYQIGSERWTSTPGIMMSSYINGYKKIIIDLKNATTLTFVFNNNENIWDNNHGKNYYINTPGNYIVKDGKISSGSV</sequence>
<dbReference type="Pfam" id="PF16738">
    <property type="entry name" value="CBM26"/>
    <property type="match status" value="3"/>
</dbReference>
<comment type="caution">
    <text evidence="14">The sequence shown here is derived from an EMBL/GenBank/DDBJ whole genome shotgun (WGS) entry which is preliminary data.</text>
</comment>
<evidence type="ECO:0000256" key="3">
    <source>
        <dbReference type="ARBA" id="ARBA00008061"/>
    </source>
</evidence>
<dbReference type="Pfam" id="PF00128">
    <property type="entry name" value="Alpha-amylase"/>
    <property type="match status" value="1"/>
</dbReference>
<evidence type="ECO:0000256" key="10">
    <source>
        <dbReference type="RuleBase" id="RU003615"/>
    </source>
</evidence>
<keyword evidence="5" id="KW-0479">Metal-binding</keyword>
<dbReference type="InterPro" id="IPR017853">
    <property type="entry name" value="GH"/>
</dbReference>
<dbReference type="SMART" id="SM00632">
    <property type="entry name" value="Aamy_C"/>
    <property type="match status" value="1"/>
</dbReference>
<protein>
    <recommendedName>
        <fullName evidence="4">alpha-amylase</fullName>
        <ecNumber evidence="4">3.2.1.1</ecNumber>
    </recommendedName>
</protein>
<dbReference type="GO" id="GO:0004556">
    <property type="term" value="F:alpha-amylase activity"/>
    <property type="evidence" value="ECO:0007669"/>
    <property type="project" value="UniProtKB-EC"/>
</dbReference>
<evidence type="ECO:0000256" key="4">
    <source>
        <dbReference type="ARBA" id="ARBA00012595"/>
    </source>
</evidence>
<dbReference type="InterPro" id="IPR006047">
    <property type="entry name" value="GH13_cat_dom"/>
</dbReference>
<evidence type="ECO:0000256" key="6">
    <source>
        <dbReference type="ARBA" id="ARBA00022801"/>
    </source>
</evidence>
<dbReference type="PANTHER" id="PTHR43447">
    <property type="entry name" value="ALPHA-AMYLASE"/>
    <property type="match status" value="1"/>
</dbReference>
<comment type="cofactor">
    <cofactor evidence="2">
        <name>Ca(2+)</name>
        <dbReference type="ChEBI" id="CHEBI:29108"/>
    </cofactor>
</comment>
<feature type="domain" description="Alpha-amylase C-terminal" evidence="11">
    <location>
        <begin position="385"/>
        <end position="473"/>
    </location>
</feature>
<dbReference type="InterPro" id="IPR006046">
    <property type="entry name" value="Alpha_amylase"/>
</dbReference>
<dbReference type="InterPro" id="IPR005085">
    <property type="entry name" value="CBM25"/>
</dbReference>
<dbReference type="InterPro" id="IPR013783">
    <property type="entry name" value="Ig-like_fold"/>
</dbReference>
<feature type="domain" description="Carbohydrate binding module family 25" evidence="13">
    <location>
        <begin position="837"/>
        <end position="914"/>
    </location>
</feature>
<evidence type="ECO:0000259" key="12">
    <source>
        <dbReference type="SMART" id="SM00642"/>
    </source>
</evidence>
<evidence type="ECO:0000256" key="2">
    <source>
        <dbReference type="ARBA" id="ARBA00001913"/>
    </source>
</evidence>
<dbReference type="Gene3D" id="2.60.40.10">
    <property type="entry name" value="Immunoglobulins"/>
    <property type="match status" value="3"/>
</dbReference>
<dbReference type="EC" id="3.2.1.1" evidence="4"/>
<gene>
    <name evidence="14" type="ORF">BCR32DRAFT_271209</name>
</gene>
<dbReference type="GO" id="GO:0046872">
    <property type="term" value="F:metal ion binding"/>
    <property type="evidence" value="ECO:0007669"/>
    <property type="project" value="UniProtKB-KW"/>
</dbReference>
<evidence type="ECO:0000313" key="14">
    <source>
        <dbReference type="EMBL" id="ORX76532.1"/>
    </source>
</evidence>
<comment type="catalytic activity">
    <reaction evidence="1">
        <text>Endohydrolysis of (1-&gt;4)-alpha-D-glucosidic linkages in polysaccharides containing three or more (1-&gt;4)-alpha-linked D-glucose units.</text>
        <dbReference type="EC" id="3.2.1.1"/>
    </reaction>
</comment>
<evidence type="ECO:0000259" key="13">
    <source>
        <dbReference type="SMART" id="SM01066"/>
    </source>
</evidence>
<dbReference type="SUPFAM" id="SSF51011">
    <property type="entry name" value="Glycosyl hydrolase domain"/>
    <property type="match status" value="1"/>
</dbReference>
<dbReference type="InterPro" id="IPR031319">
    <property type="entry name" value="A-amylase_C"/>
</dbReference>
<dbReference type="GO" id="GO:0005975">
    <property type="term" value="P:carbohydrate metabolic process"/>
    <property type="evidence" value="ECO:0007669"/>
    <property type="project" value="InterPro"/>
</dbReference>
<dbReference type="AlphaFoldDB" id="A0A1Y1WSV4"/>
<keyword evidence="9" id="KW-0326">Glycosidase</keyword>
<reference evidence="14 15" key="1">
    <citation type="submission" date="2016-08" db="EMBL/GenBank/DDBJ databases">
        <title>A Parts List for Fungal Cellulosomes Revealed by Comparative Genomics.</title>
        <authorList>
            <consortium name="DOE Joint Genome Institute"/>
            <person name="Haitjema C.H."/>
            <person name="Gilmore S.P."/>
            <person name="Henske J.K."/>
            <person name="Solomon K.V."/>
            <person name="De Groot R."/>
            <person name="Kuo A."/>
            <person name="Mondo S.J."/>
            <person name="Salamov A.A."/>
            <person name="Labutti K."/>
            <person name="Zhao Z."/>
            <person name="Chiniquy J."/>
            <person name="Barry K."/>
            <person name="Brewer H.M."/>
            <person name="Purvine S.O."/>
            <person name="Wright A.T."/>
            <person name="Boxma B."/>
            <person name="Van Alen T."/>
            <person name="Hackstein J.H."/>
            <person name="Baker S.E."/>
            <person name="Grigoriev I.V."/>
            <person name="O'Malley M.A."/>
        </authorList>
    </citation>
    <scope>NUCLEOTIDE SEQUENCE [LARGE SCALE GENOMIC DNA]</scope>
    <source>
        <strain evidence="14 15">S4</strain>
    </source>
</reference>
<keyword evidence="15" id="KW-1185">Reference proteome</keyword>
<keyword evidence="7" id="KW-0106">Calcium</keyword>
<evidence type="ECO:0000256" key="1">
    <source>
        <dbReference type="ARBA" id="ARBA00000548"/>
    </source>
</evidence>
<evidence type="ECO:0000256" key="8">
    <source>
        <dbReference type="ARBA" id="ARBA00023277"/>
    </source>
</evidence>
<dbReference type="InterPro" id="IPR013780">
    <property type="entry name" value="Glyco_hydro_b"/>
</dbReference>
<dbReference type="SMART" id="SM00642">
    <property type="entry name" value="Aamy"/>
    <property type="match status" value="1"/>
</dbReference>
<dbReference type="Gene3D" id="3.20.20.80">
    <property type="entry name" value="Glycosidases"/>
    <property type="match status" value="1"/>
</dbReference>
<feature type="domain" description="Glycosyl hydrolase family 13 catalytic" evidence="12">
    <location>
        <begin position="40"/>
        <end position="374"/>
    </location>
</feature>
<dbReference type="Gene3D" id="2.60.40.1180">
    <property type="entry name" value="Golgi alpha-mannosidase II"/>
    <property type="match status" value="1"/>
</dbReference>
<dbReference type="CDD" id="cd11315">
    <property type="entry name" value="AmyAc_bac1_AmyA"/>
    <property type="match status" value="1"/>
</dbReference>
<name>A0A1Y1WSV4_9FUNG</name>
<dbReference type="InterPro" id="IPR031965">
    <property type="entry name" value="CBM26"/>
</dbReference>
<accession>A0A1Y1WSV4</accession>
<dbReference type="Pfam" id="PF03423">
    <property type="entry name" value="CBM_25"/>
    <property type="match status" value="1"/>
</dbReference>